<sequence>MVQPRIKLDPNVSLGPVEKLRGPLEEQLTSALRNAVDKVDDQYQGETVTEVEKELLEGTKAGLHPDIAEAISPDQEQLRDVAATIVHNN</sequence>
<gene>
    <name evidence="1" type="ORF">GCM10022223_04730</name>
</gene>
<proteinExistence type="predicted"/>
<accession>A0ABP6YYY3</accession>
<keyword evidence="2" id="KW-1185">Reference proteome</keyword>
<evidence type="ECO:0000313" key="2">
    <source>
        <dbReference type="Proteomes" id="UP001501074"/>
    </source>
</evidence>
<dbReference type="RefSeq" id="WP_231488432.1">
    <property type="nucleotide sequence ID" value="NZ_BAAAZO010000001.1"/>
</dbReference>
<evidence type="ECO:0000313" key="1">
    <source>
        <dbReference type="EMBL" id="GAA3592993.1"/>
    </source>
</evidence>
<organism evidence="1 2">
    <name type="scientific">Kineosporia mesophila</name>
    <dbReference type="NCBI Taxonomy" id="566012"/>
    <lineage>
        <taxon>Bacteria</taxon>
        <taxon>Bacillati</taxon>
        <taxon>Actinomycetota</taxon>
        <taxon>Actinomycetes</taxon>
        <taxon>Kineosporiales</taxon>
        <taxon>Kineosporiaceae</taxon>
        <taxon>Kineosporia</taxon>
    </lineage>
</organism>
<reference evidence="2" key="1">
    <citation type="journal article" date="2019" name="Int. J. Syst. Evol. Microbiol.">
        <title>The Global Catalogue of Microorganisms (GCM) 10K type strain sequencing project: providing services to taxonomists for standard genome sequencing and annotation.</title>
        <authorList>
            <consortium name="The Broad Institute Genomics Platform"/>
            <consortium name="The Broad Institute Genome Sequencing Center for Infectious Disease"/>
            <person name="Wu L."/>
            <person name="Ma J."/>
        </authorList>
    </citation>
    <scope>NUCLEOTIDE SEQUENCE [LARGE SCALE GENOMIC DNA]</scope>
    <source>
        <strain evidence="2">JCM 16902</strain>
    </source>
</reference>
<comment type="caution">
    <text evidence="1">The sequence shown here is derived from an EMBL/GenBank/DDBJ whole genome shotgun (WGS) entry which is preliminary data.</text>
</comment>
<dbReference type="Proteomes" id="UP001501074">
    <property type="component" value="Unassembled WGS sequence"/>
</dbReference>
<dbReference type="EMBL" id="BAAAZO010000001">
    <property type="protein sequence ID" value="GAA3592993.1"/>
    <property type="molecule type" value="Genomic_DNA"/>
</dbReference>
<protein>
    <submittedName>
        <fullName evidence="1">Uncharacterized protein</fullName>
    </submittedName>
</protein>
<name>A0ABP6YYY3_9ACTN</name>